<dbReference type="InterPro" id="IPR005119">
    <property type="entry name" value="LysR_subst-bd"/>
</dbReference>
<reference evidence="6 7" key="1">
    <citation type="submission" date="2020-08" db="EMBL/GenBank/DDBJ databases">
        <title>Edaphobacter telluris sp. nov. and Acidobacterium dinghuensis sp. nov., two acidobacteria isolated from forest soil.</title>
        <authorList>
            <person name="Fu J."/>
            <person name="Qiu L."/>
        </authorList>
    </citation>
    <scope>NUCLEOTIDE SEQUENCE [LARGE SCALE GENOMIC DNA]</scope>
    <source>
        <strain evidence="6">4Y35</strain>
    </source>
</reference>
<feature type="domain" description="HTH lysR-type" evidence="5">
    <location>
        <begin position="10"/>
        <end position="59"/>
    </location>
</feature>
<dbReference type="InterPro" id="IPR036388">
    <property type="entry name" value="WH-like_DNA-bd_sf"/>
</dbReference>
<dbReference type="GO" id="GO:0003700">
    <property type="term" value="F:DNA-binding transcription factor activity"/>
    <property type="evidence" value="ECO:0007669"/>
    <property type="project" value="InterPro"/>
</dbReference>
<dbReference type="Gene3D" id="3.40.190.10">
    <property type="entry name" value="Periplasmic binding protein-like II"/>
    <property type="match status" value="2"/>
</dbReference>
<accession>A0A7G8BGM8</accession>
<dbReference type="RefSeq" id="WP_186742560.1">
    <property type="nucleotide sequence ID" value="NZ_CP060394.1"/>
</dbReference>
<keyword evidence="3" id="KW-0238">DNA-binding</keyword>
<dbReference type="InterPro" id="IPR000847">
    <property type="entry name" value="LysR_HTH_N"/>
</dbReference>
<dbReference type="PANTHER" id="PTHR30118">
    <property type="entry name" value="HTH-TYPE TRANSCRIPTIONAL REGULATOR LEUO-RELATED"/>
    <property type="match status" value="1"/>
</dbReference>
<dbReference type="InterPro" id="IPR037402">
    <property type="entry name" value="YidZ_PBP2"/>
</dbReference>
<dbReference type="SUPFAM" id="SSF53850">
    <property type="entry name" value="Periplasmic binding protein-like II"/>
    <property type="match status" value="1"/>
</dbReference>
<sequence>MICCECQCFFIVLAEERNVSRAAERLLLSQPAVSRALQRLRDMFHDDLLIRAASGYELTPQGQRLLGELEVMLPKLDRLLSGSNFDPATEQATFRIAVTDNAAAVLAPLLCRNVLPGAKKVRIDFLPWHSGVYDQLAHGRIDLAMAASIVDVPPPLQSQMIYNEDFLCAVDAKSPYKHTLTIGQYIKAEHISIAIQSGIQVVPDKPLAAKGYKRRIAMQLPYHEAAIRCVPGTHYIATVPRRFVEGATPNPSIRFLKPPPEVSSFRYVMTWHPRVNTDAAHTWLRQTMRQLGASLSR</sequence>
<keyword evidence="4" id="KW-0804">Transcription</keyword>
<protein>
    <submittedName>
        <fullName evidence="6">LysR family transcriptional regulator</fullName>
    </submittedName>
</protein>
<dbReference type="EMBL" id="CP060394">
    <property type="protein sequence ID" value="QNI31698.1"/>
    <property type="molecule type" value="Genomic_DNA"/>
</dbReference>
<dbReference type="CDD" id="cd08417">
    <property type="entry name" value="PBP2_Nitroaromatics_like"/>
    <property type="match status" value="1"/>
</dbReference>
<dbReference type="Proteomes" id="UP000515312">
    <property type="component" value="Chromosome"/>
</dbReference>
<evidence type="ECO:0000259" key="5">
    <source>
        <dbReference type="PROSITE" id="PS50931"/>
    </source>
</evidence>
<gene>
    <name evidence="6" type="ORF">H7849_22010</name>
</gene>
<dbReference type="Gene3D" id="1.10.10.10">
    <property type="entry name" value="Winged helix-like DNA-binding domain superfamily/Winged helix DNA-binding domain"/>
    <property type="match status" value="1"/>
</dbReference>
<evidence type="ECO:0000313" key="7">
    <source>
        <dbReference type="Proteomes" id="UP000515312"/>
    </source>
</evidence>
<name>A0A7G8BGM8_9BACT</name>
<proteinExistence type="inferred from homology"/>
<dbReference type="Pfam" id="PF03466">
    <property type="entry name" value="LysR_substrate"/>
    <property type="match status" value="1"/>
</dbReference>
<dbReference type="AlphaFoldDB" id="A0A7G8BGM8"/>
<dbReference type="GO" id="GO:0003677">
    <property type="term" value="F:DNA binding"/>
    <property type="evidence" value="ECO:0007669"/>
    <property type="project" value="UniProtKB-KW"/>
</dbReference>
<evidence type="ECO:0000256" key="4">
    <source>
        <dbReference type="ARBA" id="ARBA00023163"/>
    </source>
</evidence>
<evidence type="ECO:0000256" key="2">
    <source>
        <dbReference type="ARBA" id="ARBA00023015"/>
    </source>
</evidence>
<evidence type="ECO:0000256" key="3">
    <source>
        <dbReference type="ARBA" id="ARBA00023125"/>
    </source>
</evidence>
<keyword evidence="7" id="KW-1185">Reference proteome</keyword>
<dbReference type="KEGG" id="adin:H7849_22010"/>
<evidence type="ECO:0000256" key="1">
    <source>
        <dbReference type="ARBA" id="ARBA00009437"/>
    </source>
</evidence>
<evidence type="ECO:0000313" key="6">
    <source>
        <dbReference type="EMBL" id="QNI31698.1"/>
    </source>
</evidence>
<dbReference type="SUPFAM" id="SSF46785">
    <property type="entry name" value="Winged helix' DNA-binding domain"/>
    <property type="match status" value="1"/>
</dbReference>
<dbReference type="PROSITE" id="PS50931">
    <property type="entry name" value="HTH_LYSR"/>
    <property type="match status" value="1"/>
</dbReference>
<dbReference type="PRINTS" id="PR00039">
    <property type="entry name" value="HTHLYSR"/>
</dbReference>
<keyword evidence="2" id="KW-0805">Transcription regulation</keyword>
<dbReference type="PANTHER" id="PTHR30118:SF15">
    <property type="entry name" value="TRANSCRIPTIONAL REGULATORY PROTEIN"/>
    <property type="match status" value="1"/>
</dbReference>
<dbReference type="Pfam" id="PF00126">
    <property type="entry name" value="HTH_1"/>
    <property type="match status" value="1"/>
</dbReference>
<comment type="similarity">
    <text evidence="1">Belongs to the LysR transcriptional regulatory family.</text>
</comment>
<dbReference type="InterPro" id="IPR050389">
    <property type="entry name" value="LysR-type_TF"/>
</dbReference>
<dbReference type="InterPro" id="IPR036390">
    <property type="entry name" value="WH_DNA-bd_sf"/>
</dbReference>
<organism evidence="6 7">
    <name type="scientific">Alloacidobacterium dinghuense</name>
    <dbReference type="NCBI Taxonomy" id="2763107"/>
    <lineage>
        <taxon>Bacteria</taxon>
        <taxon>Pseudomonadati</taxon>
        <taxon>Acidobacteriota</taxon>
        <taxon>Terriglobia</taxon>
        <taxon>Terriglobales</taxon>
        <taxon>Acidobacteriaceae</taxon>
        <taxon>Alloacidobacterium</taxon>
    </lineage>
</organism>